<dbReference type="KEGG" id="miw:EER00_01075"/>
<accession>A0A6P1LFU1</accession>
<name>A0A6P1LFU1_MALIO</name>
<evidence type="ECO:0000313" key="1">
    <source>
        <dbReference type="EMBL" id="QHG89490.1"/>
    </source>
</evidence>
<dbReference type="RefSeq" id="WP_004025252.1">
    <property type="nucleotide sequence ID" value="NZ_AGFP01000047.1"/>
</dbReference>
<protein>
    <submittedName>
        <fullName evidence="1">Uncharacterized protein</fullName>
    </submittedName>
</protein>
<dbReference type="EMBL" id="CP033512">
    <property type="protein sequence ID" value="QHG89490.1"/>
    <property type="molecule type" value="Genomic_DNA"/>
</dbReference>
<proteinExistence type="predicted"/>
<reference evidence="2" key="1">
    <citation type="submission" date="2018-11" db="EMBL/GenBank/DDBJ databases">
        <title>The first complete genome sequence of Mycoplasma iowae strain 695.</title>
        <authorList>
            <person name="Ghanem M."/>
            <person name="El-Gazzar M."/>
        </authorList>
    </citation>
    <scope>NUCLEOTIDE SEQUENCE [LARGE SCALE GENOMIC DNA]</scope>
    <source>
        <strain evidence="2">695</strain>
    </source>
</reference>
<gene>
    <name evidence="1" type="ORF">EER00_01075</name>
</gene>
<sequence length="90" mass="10470">MEILSIFVIIALIGIIIAAFVDQNIKKSKKESVASKNQMKKEESKLEIKKTKIETEIKKEKEKMKILDIKNEIEALNKEIKELENKLKEK</sequence>
<evidence type="ECO:0000313" key="2">
    <source>
        <dbReference type="Proteomes" id="UP000464283"/>
    </source>
</evidence>
<dbReference type="AlphaFoldDB" id="A0A6P1LFU1"/>
<organism evidence="1 2">
    <name type="scientific">Malacoplasma iowae 695</name>
    <dbReference type="NCBI Taxonomy" id="1048830"/>
    <lineage>
        <taxon>Bacteria</taxon>
        <taxon>Bacillati</taxon>
        <taxon>Mycoplasmatota</taxon>
        <taxon>Mycoplasmoidales</taxon>
        <taxon>Mycoplasmoidaceae</taxon>
        <taxon>Malacoplasma</taxon>
    </lineage>
</organism>
<dbReference type="Proteomes" id="UP000464283">
    <property type="component" value="Chromosome"/>
</dbReference>
<dbReference type="GeneID" id="96866772"/>